<gene>
    <name evidence="8" type="ORF">FW778_14490</name>
</gene>
<dbReference type="Pfam" id="PF00072">
    <property type="entry name" value="Response_reg"/>
    <property type="match status" value="1"/>
</dbReference>
<comment type="caution">
    <text evidence="8">The sequence shown here is derived from an EMBL/GenBank/DDBJ whole genome shotgun (WGS) entry which is preliminary data.</text>
</comment>
<reference evidence="8 9" key="1">
    <citation type="submission" date="2019-09" db="EMBL/GenBank/DDBJ databases">
        <title>Draft genome sequence of Ginsengibacter sp. BR5-29.</title>
        <authorList>
            <person name="Im W.-T."/>
        </authorList>
    </citation>
    <scope>NUCLEOTIDE SEQUENCE [LARGE SCALE GENOMIC DNA]</scope>
    <source>
        <strain evidence="8 9">BR5-29</strain>
    </source>
</reference>
<dbReference type="SMART" id="SM00448">
    <property type="entry name" value="REC"/>
    <property type="match status" value="1"/>
</dbReference>
<organism evidence="8 9">
    <name type="scientific">Ginsengibacter hankyongi</name>
    <dbReference type="NCBI Taxonomy" id="2607284"/>
    <lineage>
        <taxon>Bacteria</taxon>
        <taxon>Pseudomonadati</taxon>
        <taxon>Bacteroidota</taxon>
        <taxon>Chitinophagia</taxon>
        <taxon>Chitinophagales</taxon>
        <taxon>Chitinophagaceae</taxon>
        <taxon>Ginsengibacter</taxon>
    </lineage>
</organism>
<evidence type="ECO:0000313" key="8">
    <source>
        <dbReference type="EMBL" id="KAA9038749.1"/>
    </source>
</evidence>
<dbReference type="Pfam" id="PF00196">
    <property type="entry name" value="GerE"/>
    <property type="match status" value="1"/>
</dbReference>
<keyword evidence="1 5" id="KW-0597">Phosphoprotein</keyword>
<accession>A0A5J5IG19</accession>
<dbReference type="GO" id="GO:0003677">
    <property type="term" value="F:DNA binding"/>
    <property type="evidence" value="ECO:0007669"/>
    <property type="project" value="UniProtKB-KW"/>
</dbReference>
<sequence length="225" mass="25603">MASVKTKIAKPINVLIIDDHKMVRDGLKVMLGSLKQFMQFSVFEAESGEEALKKKDFNAIDLMIIDYNMPGMSGAETVFAVLRSKPEMKILALSNYSELPYIQNMVDAGAKGYILKNIEPAEMLRAIKTILSGNKYFSNEVAIKLLDEQEEKTMQKIRLQKFITPRENQVLQMIAREMTSKQIGEQLFVNSRTVDSHRRNLTKKLNAKNTVGLIKIAYKLNLIEE</sequence>
<feature type="domain" description="HTH luxR-type" evidence="6">
    <location>
        <begin position="156"/>
        <end position="221"/>
    </location>
</feature>
<dbReference type="PROSITE" id="PS50043">
    <property type="entry name" value="HTH_LUXR_2"/>
    <property type="match status" value="1"/>
</dbReference>
<dbReference type="PRINTS" id="PR00038">
    <property type="entry name" value="HTHLUXR"/>
</dbReference>
<dbReference type="InterPro" id="IPR058245">
    <property type="entry name" value="NreC/VraR/RcsB-like_REC"/>
</dbReference>
<dbReference type="InterPro" id="IPR039420">
    <property type="entry name" value="WalR-like"/>
</dbReference>
<evidence type="ECO:0000256" key="5">
    <source>
        <dbReference type="PROSITE-ProRule" id="PRU00169"/>
    </source>
</evidence>
<evidence type="ECO:0000256" key="2">
    <source>
        <dbReference type="ARBA" id="ARBA00023015"/>
    </source>
</evidence>
<dbReference type="AlphaFoldDB" id="A0A5J5IG19"/>
<dbReference type="SMART" id="SM00421">
    <property type="entry name" value="HTH_LUXR"/>
    <property type="match status" value="1"/>
</dbReference>
<evidence type="ECO:0000256" key="1">
    <source>
        <dbReference type="ARBA" id="ARBA00022553"/>
    </source>
</evidence>
<keyword evidence="4" id="KW-0804">Transcription</keyword>
<evidence type="ECO:0000256" key="4">
    <source>
        <dbReference type="ARBA" id="ARBA00023163"/>
    </source>
</evidence>
<protein>
    <submittedName>
        <fullName evidence="8">Response regulator transcription factor</fullName>
    </submittedName>
</protein>
<dbReference type="PANTHER" id="PTHR43214">
    <property type="entry name" value="TWO-COMPONENT RESPONSE REGULATOR"/>
    <property type="match status" value="1"/>
</dbReference>
<keyword evidence="9" id="KW-1185">Reference proteome</keyword>
<dbReference type="Gene3D" id="3.40.50.2300">
    <property type="match status" value="1"/>
</dbReference>
<evidence type="ECO:0000259" key="6">
    <source>
        <dbReference type="PROSITE" id="PS50043"/>
    </source>
</evidence>
<evidence type="ECO:0000256" key="3">
    <source>
        <dbReference type="ARBA" id="ARBA00023125"/>
    </source>
</evidence>
<evidence type="ECO:0000259" key="7">
    <source>
        <dbReference type="PROSITE" id="PS50110"/>
    </source>
</evidence>
<dbReference type="GO" id="GO:0000160">
    <property type="term" value="P:phosphorelay signal transduction system"/>
    <property type="evidence" value="ECO:0007669"/>
    <property type="project" value="InterPro"/>
</dbReference>
<name>A0A5J5IG19_9BACT</name>
<dbReference type="GO" id="GO:0006355">
    <property type="term" value="P:regulation of DNA-templated transcription"/>
    <property type="evidence" value="ECO:0007669"/>
    <property type="project" value="InterPro"/>
</dbReference>
<dbReference type="InterPro" id="IPR001789">
    <property type="entry name" value="Sig_transdc_resp-reg_receiver"/>
</dbReference>
<dbReference type="PANTHER" id="PTHR43214:SF41">
    <property type="entry name" value="NITRATE_NITRITE RESPONSE REGULATOR PROTEIN NARP"/>
    <property type="match status" value="1"/>
</dbReference>
<dbReference type="RefSeq" id="WP_150415470.1">
    <property type="nucleotide sequence ID" value="NZ_VYQF01000003.1"/>
</dbReference>
<evidence type="ECO:0000313" key="9">
    <source>
        <dbReference type="Proteomes" id="UP000326903"/>
    </source>
</evidence>
<dbReference type="Proteomes" id="UP000326903">
    <property type="component" value="Unassembled WGS sequence"/>
</dbReference>
<dbReference type="CDD" id="cd17535">
    <property type="entry name" value="REC_NarL-like"/>
    <property type="match status" value="1"/>
</dbReference>
<dbReference type="SUPFAM" id="SSF46894">
    <property type="entry name" value="C-terminal effector domain of the bipartite response regulators"/>
    <property type="match status" value="1"/>
</dbReference>
<proteinExistence type="predicted"/>
<dbReference type="EMBL" id="VYQF01000003">
    <property type="protein sequence ID" value="KAA9038749.1"/>
    <property type="molecule type" value="Genomic_DNA"/>
</dbReference>
<dbReference type="InterPro" id="IPR000792">
    <property type="entry name" value="Tscrpt_reg_LuxR_C"/>
</dbReference>
<feature type="modified residue" description="4-aspartylphosphate" evidence="5">
    <location>
        <position position="66"/>
    </location>
</feature>
<dbReference type="InterPro" id="IPR016032">
    <property type="entry name" value="Sig_transdc_resp-reg_C-effctor"/>
</dbReference>
<dbReference type="InterPro" id="IPR011006">
    <property type="entry name" value="CheY-like_superfamily"/>
</dbReference>
<keyword evidence="3" id="KW-0238">DNA-binding</keyword>
<keyword evidence="2" id="KW-0805">Transcription regulation</keyword>
<dbReference type="CDD" id="cd06170">
    <property type="entry name" value="LuxR_C_like"/>
    <property type="match status" value="1"/>
</dbReference>
<dbReference type="SUPFAM" id="SSF52172">
    <property type="entry name" value="CheY-like"/>
    <property type="match status" value="1"/>
</dbReference>
<feature type="domain" description="Response regulatory" evidence="7">
    <location>
        <begin position="13"/>
        <end position="131"/>
    </location>
</feature>
<dbReference type="PROSITE" id="PS50110">
    <property type="entry name" value="RESPONSE_REGULATORY"/>
    <property type="match status" value="1"/>
</dbReference>